<dbReference type="Proteomes" id="UP000184278">
    <property type="component" value="Unassembled WGS sequence"/>
</dbReference>
<dbReference type="OrthoDB" id="9812349at2"/>
<organism evidence="2 3">
    <name type="scientific">Butyrivibrio fibrisolvens DSM 3071</name>
    <dbReference type="NCBI Taxonomy" id="1121131"/>
    <lineage>
        <taxon>Bacteria</taxon>
        <taxon>Bacillati</taxon>
        <taxon>Bacillota</taxon>
        <taxon>Clostridia</taxon>
        <taxon>Lachnospirales</taxon>
        <taxon>Lachnospiraceae</taxon>
        <taxon>Butyrivibrio</taxon>
    </lineage>
</organism>
<feature type="transmembrane region" description="Helical" evidence="1">
    <location>
        <begin position="241"/>
        <end position="262"/>
    </location>
</feature>
<sequence length="347" mass="40354">MSNTEVLSFSGRIRRSDFFKAVLILGLIQGTASFVFQGAGTGFIIFINLIFSIITLSYHVRRLHDIGMKGTIAIMPFIGLFLFIPSSYWGGFTFWLIQIYSAWFLYLALLDSEPCSNAYGESPKPLADDMIVSSQIKNRQMIWKVLAIVTVSLTIFSSIYDFITGRPMGRAYEFQTALYPWGVAILLGLIIFDKTKKQILTYISIIYQFALEIPLHIFFLWFYPWKYDNYNIFKHISIQDFLISIVGRFYTVIIFILFLYIMKKIKEEKELSPVFFMLPSVISYVWGLFFEIYKNGLECFAEGTGIEGFNRGWQSFLFTGGFKFTFTIAMICIYNRMKMRFLQNQIK</sequence>
<proteinExistence type="predicted"/>
<evidence type="ECO:0000256" key="1">
    <source>
        <dbReference type="SAM" id="Phobius"/>
    </source>
</evidence>
<gene>
    <name evidence="2" type="ORF">SAMN02745229_00995</name>
</gene>
<feature type="transmembrane region" description="Helical" evidence="1">
    <location>
        <begin position="141"/>
        <end position="160"/>
    </location>
</feature>
<feature type="transmembrane region" description="Helical" evidence="1">
    <location>
        <begin position="274"/>
        <end position="293"/>
    </location>
</feature>
<dbReference type="EMBL" id="FQXK01000007">
    <property type="protein sequence ID" value="SHH84970.1"/>
    <property type="molecule type" value="Genomic_DNA"/>
</dbReference>
<dbReference type="GeneID" id="89510094"/>
<protein>
    <submittedName>
        <fullName evidence="2">Uncharacterized membrane protein YhaH, DUF805 family</fullName>
    </submittedName>
</protein>
<name>A0A1M5WBZ6_BUTFI</name>
<feature type="transmembrane region" description="Helical" evidence="1">
    <location>
        <begin position="172"/>
        <end position="192"/>
    </location>
</feature>
<keyword evidence="1" id="KW-0812">Transmembrane</keyword>
<dbReference type="InterPro" id="IPR008523">
    <property type="entry name" value="DUF805"/>
</dbReference>
<accession>A0A1M5WBZ6</accession>
<keyword evidence="1" id="KW-0472">Membrane</keyword>
<evidence type="ECO:0000313" key="3">
    <source>
        <dbReference type="Proteomes" id="UP000184278"/>
    </source>
</evidence>
<reference evidence="3" key="1">
    <citation type="submission" date="2016-11" db="EMBL/GenBank/DDBJ databases">
        <authorList>
            <person name="Varghese N."/>
            <person name="Submissions S."/>
        </authorList>
    </citation>
    <scope>NUCLEOTIDE SEQUENCE [LARGE SCALE GENOMIC DNA]</scope>
    <source>
        <strain evidence="3">DSM 3071</strain>
    </source>
</reference>
<dbReference type="GO" id="GO:0016020">
    <property type="term" value="C:membrane"/>
    <property type="evidence" value="ECO:0007669"/>
    <property type="project" value="InterPro"/>
</dbReference>
<keyword evidence="1" id="KW-1133">Transmembrane helix</keyword>
<feature type="transmembrane region" description="Helical" evidence="1">
    <location>
        <begin position="42"/>
        <end position="60"/>
    </location>
</feature>
<feature type="transmembrane region" description="Helical" evidence="1">
    <location>
        <begin position="199"/>
        <end position="221"/>
    </location>
</feature>
<evidence type="ECO:0000313" key="2">
    <source>
        <dbReference type="EMBL" id="SHH84970.1"/>
    </source>
</evidence>
<keyword evidence="3" id="KW-1185">Reference proteome</keyword>
<dbReference type="Pfam" id="PF05656">
    <property type="entry name" value="DUF805"/>
    <property type="match status" value="1"/>
</dbReference>
<dbReference type="RefSeq" id="WP_073385977.1">
    <property type="nucleotide sequence ID" value="NZ_FQXK01000007.1"/>
</dbReference>
<feature type="transmembrane region" description="Helical" evidence="1">
    <location>
        <begin position="313"/>
        <end position="334"/>
    </location>
</feature>
<feature type="transmembrane region" description="Helical" evidence="1">
    <location>
        <begin position="67"/>
        <end position="86"/>
    </location>
</feature>
<dbReference type="AlphaFoldDB" id="A0A1M5WBZ6"/>